<dbReference type="EMBL" id="LC168164">
    <property type="protein sequence ID" value="BAV39218.1"/>
    <property type="molecule type" value="Genomic_DNA"/>
</dbReference>
<protein>
    <submittedName>
        <fullName evidence="1">Uncharacterized protein</fullName>
    </submittedName>
</protein>
<organism evidence="1 2">
    <name type="scientific">Tenacibaculum phage pT24</name>
    <dbReference type="NCBI Taxonomy" id="1880590"/>
    <lineage>
        <taxon>Viruses</taxon>
        <taxon>Duplodnaviria</taxon>
        <taxon>Heunggongvirae</taxon>
        <taxon>Uroviricota</taxon>
        <taxon>Caudoviricetes</taxon>
        <taxon>Kungbxnavirus</taxon>
        <taxon>Kungbxnavirus pT24</taxon>
    </lineage>
</organism>
<name>A0A1B4XWN1_9CAUD</name>
<accession>A0A1B4XWN1</accession>
<evidence type="ECO:0000313" key="2">
    <source>
        <dbReference type="Proteomes" id="UP000224877"/>
    </source>
</evidence>
<evidence type="ECO:0000313" key="1">
    <source>
        <dbReference type="EMBL" id="BAV39218.1"/>
    </source>
</evidence>
<gene>
    <name evidence="1" type="ORF">BPT24_093</name>
</gene>
<proteinExistence type="predicted"/>
<sequence length="146" mass="17261">MISILKTKTGKLTNSEEIELERLIEQVDFKMGELHSNWDEFRKTMNVRVVKNENVFIMSYETQDSYSVFTKYFKGADVELNLSIKSKKFGDTEVYRLSMFGDDIWTDFVDIELKEPFQKIAIARSFTNFLKGCYHYISLTTLKKYE</sequence>
<keyword evidence="2" id="KW-1185">Reference proteome</keyword>
<dbReference type="Proteomes" id="UP000224877">
    <property type="component" value="Segment"/>
</dbReference>
<reference evidence="1 2" key="1">
    <citation type="submission" date="2016-07" db="EMBL/GenBank/DDBJ databases">
        <title>Characterization of three bacteriophages infecting bacteria isolated from shrimp culture pond water.</title>
        <authorList>
            <person name="Khoa H.V."/>
        </authorList>
    </citation>
    <scope>NUCLEOTIDE SEQUENCE [LARGE SCALE GENOMIC DNA]</scope>
</reference>